<gene>
    <name evidence="3" type="ORF">CWI70_10560</name>
</gene>
<dbReference type="EMBL" id="PIPX01000002">
    <property type="protein sequence ID" value="RUO53616.1"/>
    <property type="molecule type" value="Genomic_DNA"/>
</dbReference>
<evidence type="ECO:0000313" key="3">
    <source>
        <dbReference type="EMBL" id="RUO53616.1"/>
    </source>
</evidence>
<feature type="compositionally biased region" description="Basic and acidic residues" evidence="1">
    <location>
        <begin position="274"/>
        <end position="286"/>
    </location>
</feature>
<feature type="compositionally biased region" description="Basic and acidic residues" evidence="1">
    <location>
        <begin position="294"/>
        <end position="303"/>
    </location>
</feature>
<accession>A0A432XY25</accession>
<evidence type="ECO:0000256" key="2">
    <source>
        <dbReference type="SAM" id="SignalP"/>
    </source>
</evidence>
<dbReference type="PROSITE" id="PS51257">
    <property type="entry name" value="PROKAR_LIPOPROTEIN"/>
    <property type="match status" value="1"/>
</dbReference>
<evidence type="ECO:0000256" key="1">
    <source>
        <dbReference type="SAM" id="MobiDB-lite"/>
    </source>
</evidence>
<feature type="compositionally biased region" description="Basic and acidic residues" evidence="1">
    <location>
        <begin position="430"/>
        <end position="439"/>
    </location>
</feature>
<organism evidence="3 4">
    <name type="scientific">Pseudidiomarina homiensis</name>
    <dbReference type="NCBI Taxonomy" id="364198"/>
    <lineage>
        <taxon>Bacteria</taxon>
        <taxon>Pseudomonadati</taxon>
        <taxon>Pseudomonadota</taxon>
        <taxon>Gammaproteobacteria</taxon>
        <taxon>Alteromonadales</taxon>
        <taxon>Idiomarinaceae</taxon>
        <taxon>Pseudidiomarina</taxon>
    </lineage>
</organism>
<dbReference type="PANTHER" id="PTHR40269">
    <property type="entry name" value="OUTER MEMBRANE PROTEIN-RELATED"/>
    <property type="match status" value="1"/>
</dbReference>
<proteinExistence type="predicted"/>
<name>A0A432XY25_9GAMM</name>
<feature type="chain" id="PRO_5019499259" evidence="2">
    <location>
        <begin position="27"/>
        <end position="479"/>
    </location>
</feature>
<dbReference type="PANTHER" id="PTHR40269:SF1">
    <property type="entry name" value="OUTER MEMBRANE PROTEIN"/>
    <property type="match status" value="1"/>
</dbReference>
<keyword evidence="4" id="KW-1185">Reference proteome</keyword>
<feature type="signal peptide" evidence="2">
    <location>
        <begin position="1"/>
        <end position="26"/>
    </location>
</feature>
<feature type="region of interest" description="Disordered" evidence="1">
    <location>
        <begin position="342"/>
        <end position="479"/>
    </location>
</feature>
<dbReference type="AlphaFoldDB" id="A0A432XY25"/>
<sequence length="479" mass="56406">MRQSMRQLKSAKIPLLKLSVVSLALAASVGCTTVPKAYATTTENYTAYAVDGVYQRADLDRMLAPIALYPDSLLSHILIAATYPLEVIQADRWVQQNQRLSSERLLTAADNKDWDPSVKALVATPDVLKRMSEDLEWTQAIGEAFLAQQEDVLASIQVLRDRAYAAGNLRSDERIAVQREREAIRIETVRREYVYVPVYDSRYVYGSWWHHRPPVYWDGFGVSVSFGHGIRWTLSYNVPSWYFYSDFYWRNRYVVIHHHHYHDRDRDRRHRRDFYRPRPGDGDRWRHDPRHRRNVDYRHRDLVRNPPQFKPDGGPGHVVQKPVREKRPPQVELRRRLLEAEAQPRLVRNKQPRVEQKPVDPVVRQKPHIEAKPRQPVVRQQPRLEPRPEQRVVRQEPRFATKPEKRMTPQQPRFEPKQRPAVQRPVAQRPEAKRPEAKRPVVQRPVAQKPAVQKPERVERGRPSIKRSRSQQGDVREID</sequence>
<evidence type="ECO:0000313" key="4">
    <source>
        <dbReference type="Proteomes" id="UP000287649"/>
    </source>
</evidence>
<comment type="caution">
    <text evidence="3">The sequence shown here is derived from an EMBL/GenBank/DDBJ whole genome shotgun (WGS) entry which is preliminary data.</text>
</comment>
<reference evidence="4" key="1">
    <citation type="journal article" date="2018" name="Front. Microbiol.">
        <title>Genome-Based Analysis Reveals the Taxonomy and Diversity of the Family Idiomarinaceae.</title>
        <authorList>
            <person name="Liu Y."/>
            <person name="Lai Q."/>
            <person name="Shao Z."/>
        </authorList>
    </citation>
    <scope>NUCLEOTIDE SEQUENCE [LARGE SCALE GENOMIC DNA]</scope>
    <source>
        <strain evidence="4">PO-M2</strain>
    </source>
</reference>
<feature type="region of interest" description="Disordered" evidence="1">
    <location>
        <begin position="267"/>
        <end position="330"/>
    </location>
</feature>
<feature type="compositionally biased region" description="Basic and acidic residues" evidence="1">
    <location>
        <begin position="382"/>
        <end position="407"/>
    </location>
</feature>
<protein>
    <submittedName>
        <fullName evidence="3">DUF3300 domain-containing protein</fullName>
    </submittedName>
</protein>
<keyword evidence="2" id="KW-0732">Signal</keyword>
<dbReference type="InterPro" id="IPR021728">
    <property type="entry name" value="DUF3300"/>
</dbReference>
<dbReference type="Pfam" id="PF11737">
    <property type="entry name" value="DUF3300"/>
    <property type="match status" value="1"/>
</dbReference>
<dbReference type="Proteomes" id="UP000287649">
    <property type="component" value="Unassembled WGS sequence"/>
</dbReference>